<dbReference type="Pfam" id="PF16859">
    <property type="entry name" value="TetR_C_11"/>
    <property type="match status" value="1"/>
</dbReference>
<keyword evidence="1" id="KW-0805">Transcription regulation</keyword>
<dbReference type="OrthoDB" id="9796019at2"/>
<feature type="domain" description="HTH tetR-type" evidence="5">
    <location>
        <begin position="10"/>
        <end position="70"/>
    </location>
</feature>
<evidence type="ECO:0000256" key="1">
    <source>
        <dbReference type="ARBA" id="ARBA00023015"/>
    </source>
</evidence>
<comment type="caution">
    <text evidence="6">The sequence shown here is derived from an EMBL/GenBank/DDBJ whole genome shotgun (WGS) entry which is preliminary data.</text>
</comment>
<dbReference type="Gene3D" id="1.10.10.60">
    <property type="entry name" value="Homeodomain-like"/>
    <property type="match status" value="1"/>
</dbReference>
<evidence type="ECO:0000259" key="5">
    <source>
        <dbReference type="PROSITE" id="PS50977"/>
    </source>
</evidence>
<dbReference type="PANTHER" id="PTHR30055">
    <property type="entry name" value="HTH-TYPE TRANSCRIPTIONAL REGULATOR RUTR"/>
    <property type="match status" value="1"/>
</dbReference>
<sequence>MVEQKQIRGAELRRAVLDATMRQIETVGIDQVRIAEVAAAAGVHETSIYRRWKTLPRLVADALVAYSTVEIPIPDTGSVRTDLTRFALALSRFVGTRLGAALVRSAVLQADDPEVIAARAEYWARRLAVAEQIVRRAKDRGEVTPETDPRLVVLALGGLIQMYDIQLGCGLSPEDLEKAVNMLVDGISPR</sequence>
<organism evidence="6 7">
    <name type="scientific">Nocardia panacis</name>
    <dbReference type="NCBI Taxonomy" id="2340916"/>
    <lineage>
        <taxon>Bacteria</taxon>
        <taxon>Bacillati</taxon>
        <taxon>Actinomycetota</taxon>
        <taxon>Actinomycetes</taxon>
        <taxon>Mycobacteriales</taxon>
        <taxon>Nocardiaceae</taxon>
        <taxon>Nocardia</taxon>
    </lineage>
</organism>
<gene>
    <name evidence="6" type="ORF">D5S18_14425</name>
</gene>
<keyword evidence="7" id="KW-1185">Reference proteome</keyword>
<dbReference type="Proteomes" id="UP000266677">
    <property type="component" value="Unassembled WGS sequence"/>
</dbReference>
<dbReference type="InterPro" id="IPR001647">
    <property type="entry name" value="HTH_TetR"/>
</dbReference>
<name>A0A3A4L162_9NOCA</name>
<dbReference type="Gene3D" id="1.10.357.10">
    <property type="entry name" value="Tetracycline Repressor, domain 2"/>
    <property type="match status" value="1"/>
</dbReference>
<dbReference type="RefSeq" id="WP_120041175.1">
    <property type="nucleotide sequence ID" value="NZ_QZFU01000018.1"/>
</dbReference>
<dbReference type="InterPro" id="IPR036271">
    <property type="entry name" value="Tet_transcr_reg_TetR-rel_C_sf"/>
</dbReference>
<dbReference type="InterPro" id="IPR009057">
    <property type="entry name" value="Homeodomain-like_sf"/>
</dbReference>
<dbReference type="Pfam" id="PF00440">
    <property type="entry name" value="TetR_N"/>
    <property type="match status" value="1"/>
</dbReference>
<evidence type="ECO:0000256" key="2">
    <source>
        <dbReference type="ARBA" id="ARBA00023125"/>
    </source>
</evidence>
<keyword evidence="2 4" id="KW-0238">DNA-binding</keyword>
<evidence type="ECO:0000313" key="6">
    <source>
        <dbReference type="EMBL" id="RJO75617.1"/>
    </source>
</evidence>
<accession>A0A3A4L162</accession>
<evidence type="ECO:0000256" key="4">
    <source>
        <dbReference type="PROSITE-ProRule" id="PRU00335"/>
    </source>
</evidence>
<proteinExistence type="predicted"/>
<dbReference type="InterPro" id="IPR050109">
    <property type="entry name" value="HTH-type_TetR-like_transc_reg"/>
</dbReference>
<dbReference type="PANTHER" id="PTHR30055:SF148">
    <property type="entry name" value="TETR-FAMILY TRANSCRIPTIONAL REGULATOR"/>
    <property type="match status" value="1"/>
</dbReference>
<dbReference type="SUPFAM" id="SSF48498">
    <property type="entry name" value="Tetracyclin repressor-like, C-terminal domain"/>
    <property type="match status" value="1"/>
</dbReference>
<protein>
    <submittedName>
        <fullName evidence="6">TetR/AcrR family transcriptional regulator</fullName>
    </submittedName>
</protein>
<dbReference type="InterPro" id="IPR011075">
    <property type="entry name" value="TetR_C"/>
</dbReference>
<evidence type="ECO:0000256" key="3">
    <source>
        <dbReference type="ARBA" id="ARBA00023163"/>
    </source>
</evidence>
<keyword evidence="3" id="KW-0804">Transcription</keyword>
<dbReference type="AlphaFoldDB" id="A0A3A4L162"/>
<dbReference type="GO" id="GO:0000976">
    <property type="term" value="F:transcription cis-regulatory region binding"/>
    <property type="evidence" value="ECO:0007669"/>
    <property type="project" value="TreeGrafter"/>
</dbReference>
<dbReference type="GO" id="GO:0003700">
    <property type="term" value="F:DNA-binding transcription factor activity"/>
    <property type="evidence" value="ECO:0007669"/>
    <property type="project" value="TreeGrafter"/>
</dbReference>
<evidence type="ECO:0000313" key="7">
    <source>
        <dbReference type="Proteomes" id="UP000266677"/>
    </source>
</evidence>
<feature type="DNA-binding region" description="H-T-H motif" evidence="4">
    <location>
        <begin position="33"/>
        <end position="52"/>
    </location>
</feature>
<dbReference type="PROSITE" id="PS50977">
    <property type="entry name" value="HTH_TETR_2"/>
    <property type="match status" value="1"/>
</dbReference>
<dbReference type="EMBL" id="QZFU01000018">
    <property type="protein sequence ID" value="RJO75617.1"/>
    <property type="molecule type" value="Genomic_DNA"/>
</dbReference>
<reference evidence="6 7" key="1">
    <citation type="submission" date="2018-09" db="EMBL/GenBank/DDBJ databases">
        <title>YIM PH21274 draft genome.</title>
        <authorList>
            <person name="Miao C."/>
        </authorList>
    </citation>
    <scope>NUCLEOTIDE SEQUENCE [LARGE SCALE GENOMIC DNA]</scope>
    <source>
        <strain evidence="6 7">YIM PH 21724</strain>
    </source>
</reference>
<dbReference type="SUPFAM" id="SSF46689">
    <property type="entry name" value="Homeodomain-like"/>
    <property type="match status" value="1"/>
</dbReference>